<protein>
    <submittedName>
        <fullName evidence="6">IS66 family transposase</fullName>
    </submittedName>
</protein>
<sequence length="528" mass="58717">MVDLSSLQAEDLQGLSPGVVTELATRLLAELKVRTVQAERDAKTIRFKDAKLEKITFELARLKAWKFGAHTERLNAEQRQMFETTAAEDEADLAAQLAALQGHDTSAVGAPSSRPKTQPRRKPLPDHLRRVDHHHEPADTTCGCGQPMTRVGEDVSERLDVIPAEFFVHRHIRGKWACRCCQTLVQEPVDPQIIDKGMPTAGLVAHTLVGRFIDHLPYYRLEQINARSGVVTPRATLASWSGAAGAALAPLYDAHRAFILGTRVLHADETPVSLLDPGAGKTRKAYVWAYARGVFDKIPGVVYDFCVSRAARHPVAFLRGWSGTLTCDDYGAYDVVFKLEDRVEAGCMAHARRRFDELLKAGASAIAAPALQRIAALYRIEHEVATVTTGERLEARGERSRPLWNALHAWMIAERRKVPDGGGAAAALDYSLNRWKALGHFLEDGDVSIDNNHCENLIRPWAMGRKAWLFAGSELAGQRAAVVMSLLHSAKLHGHDPWVYLKDVLERLPMHPNHRIDELLPHRWTPTR</sequence>
<accession>A0A1P8JQE5</accession>
<dbReference type="KEGG" id="rhy:RD110_01140"/>
<dbReference type="STRING" id="1842727.RD110_01140"/>
<evidence type="ECO:0000256" key="1">
    <source>
        <dbReference type="SAM" id="MobiDB-lite"/>
    </source>
</evidence>
<dbReference type="Pfam" id="PF13817">
    <property type="entry name" value="DDE_Tnp_IS66_C"/>
    <property type="match status" value="1"/>
</dbReference>
<dbReference type="InterPro" id="IPR024474">
    <property type="entry name" value="Znf_dom_IS66"/>
</dbReference>
<dbReference type="Pfam" id="PF03050">
    <property type="entry name" value="DDE_Tnp_IS66"/>
    <property type="match status" value="1"/>
</dbReference>
<feature type="compositionally biased region" description="Basic and acidic residues" evidence="1">
    <location>
        <begin position="123"/>
        <end position="138"/>
    </location>
</feature>
<dbReference type="InterPro" id="IPR024463">
    <property type="entry name" value="Transposase_TnpC_homeodom"/>
</dbReference>
<dbReference type="PANTHER" id="PTHR33678:SF1">
    <property type="entry name" value="BLL1576 PROTEIN"/>
    <property type="match status" value="1"/>
</dbReference>
<name>A0A1P8JQE5_9BURK</name>
<feature type="domain" description="Transposase IS66 C-terminal" evidence="5">
    <location>
        <begin position="485"/>
        <end position="522"/>
    </location>
</feature>
<dbReference type="EMBL" id="CP019236">
    <property type="protein sequence ID" value="APW35984.1"/>
    <property type="molecule type" value="Genomic_DNA"/>
</dbReference>
<dbReference type="InterPro" id="IPR039552">
    <property type="entry name" value="IS66_C"/>
</dbReference>
<dbReference type="RefSeq" id="WP_076195895.1">
    <property type="nucleotide sequence ID" value="NZ_CP019236.1"/>
</dbReference>
<feature type="domain" description="Transposase TnpC homeodomain" evidence="4">
    <location>
        <begin position="57"/>
        <end position="132"/>
    </location>
</feature>
<organism evidence="6 7">
    <name type="scientific">Rhodoferax koreensis</name>
    <dbReference type="NCBI Taxonomy" id="1842727"/>
    <lineage>
        <taxon>Bacteria</taxon>
        <taxon>Pseudomonadati</taxon>
        <taxon>Pseudomonadota</taxon>
        <taxon>Betaproteobacteria</taxon>
        <taxon>Burkholderiales</taxon>
        <taxon>Comamonadaceae</taxon>
        <taxon>Rhodoferax</taxon>
    </lineage>
</organism>
<gene>
    <name evidence="6" type="ORF">RD110_01140</name>
</gene>
<dbReference type="PANTHER" id="PTHR33678">
    <property type="entry name" value="BLL1576 PROTEIN"/>
    <property type="match status" value="1"/>
</dbReference>
<dbReference type="InterPro" id="IPR052344">
    <property type="entry name" value="Transposase-related"/>
</dbReference>
<feature type="domain" description="Transposase IS66 zinc-finger binding" evidence="3">
    <location>
        <begin position="139"/>
        <end position="181"/>
    </location>
</feature>
<dbReference type="Pfam" id="PF13007">
    <property type="entry name" value="LZ_Tnp_IS66"/>
    <property type="match status" value="1"/>
</dbReference>
<evidence type="ECO:0000313" key="6">
    <source>
        <dbReference type="EMBL" id="APW35984.1"/>
    </source>
</evidence>
<evidence type="ECO:0000259" key="4">
    <source>
        <dbReference type="Pfam" id="PF13007"/>
    </source>
</evidence>
<proteinExistence type="predicted"/>
<dbReference type="InterPro" id="IPR004291">
    <property type="entry name" value="Transposase_IS66_central"/>
</dbReference>
<reference evidence="6 7" key="1">
    <citation type="submission" date="2017-01" db="EMBL/GenBank/DDBJ databases">
        <authorList>
            <person name="Mah S.A."/>
            <person name="Swanson W.J."/>
            <person name="Moy G.W."/>
            <person name="Vacquier V.D."/>
        </authorList>
    </citation>
    <scope>NUCLEOTIDE SEQUENCE [LARGE SCALE GENOMIC DNA]</scope>
    <source>
        <strain evidence="6 7">DCY110</strain>
    </source>
</reference>
<evidence type="ECO:0000313" key="7">
    <source>
        <dbReference type="Proteomes" id="UP000186609"/>
    </source>
</evidence>
<evidence type="ECO:0000259" key="2">
    <source>
        <dbReference type="Pfam" id="PF03050"/>
    </source>
</evidence>
<keyword evidence="7" id="KW-1185">Reference proteome</keyword>
<feature type="region of interest" description="Disordered" evidence="1">
    <location>
        <begin position="103"/>
        <end position="145"/>
    </location>
</feature>
<evidence type="ECO:0000259" key="5">
    <source>
        <dbReference type="Pfam" id="PF13817"/>
    </source>
</evidence>
<dbReference type="NCBIfam" id="NF033517">
    <property type="entry name" value="transpos_IS66"/>
    <property type="match status" value="1"/>
</dbReference>
<dbReference type="AlphaFoldDB" id="A0A1P8JQE5"/>
<feature type="domain" description="Transposase IS66 central" evidence="2">
    <location>
        <begin position="196"/>
        <end position="478"/>
    </location>
</feature>
<dbReference type="Pfam" id="PF13005">
    <property type="entry name" value="zf-IS66"/>
    <property type="match status" value="1"/>
</dbReference>
<dbReference type="OrthoDB" id="9794514at2"/>
<dbReference type="Proteomes" id="UP000186609">
    <property type="component" value="Chromosome"/>
</dbReference>
<evidence type="ECO:0000259" key="3">
    <source>
        <dbReference type="Pfam" id="PF13005"/>
    </source>
</evidence>